<evidence type="ECO:0000256" key="1">
    <source>
        <dbReference type="ARBA" id="ARBA00022679"/>
    </source>
</evidence>
<dbReference type="RefSeq" id="WP_125129772.1">
    <property type="nucleotide sequence ID" value="NZ_RHJS01000002.1"/>
</dbReference>
<dbReference type="InterPro" id="IPR005907">
    <property type="entry name" value="G1P_thy_trans_s"/>
</dbReference>
<sequence length="345" mass="38892">MDINVIGNAIQYLRKRAGYTQKELADRVGVSDKAVSKWERGIGLPDTAIIGKVAILLDTDTDSLLTGDVIHHNTEWGGLLVLEENYIGIGADTIIYDKPLVYFLLSYFMLMGIRNVDIVCGEKDRKYILEEFGDGKRLGLHIACSGVFPAGQYTSGSGSLMIVSGRSIIYGVDQTRFFQKAMLHREHITILSLPKKRMGYPSRIYFDADKKIVSEEDEDHLVTQYDYHQIPVIFCPKQVIGHVEQCDGVQLQSRISSMLDQEKIYTVTLDRGFVEIAIDNWDDVMNASMLVKSIQNACGMQIYCIEEIAWRRGLITSAELRKCAMEKAGTDYGEYISSLLEDMKQ</sequence>
<evidence type="ECO:0000313" key="6">
    <source>
        <dbReference type="Proteomes" id="UP000274920"/>
    </source>
</evidence>
<dbReference type="GO" id="GO:0003677">
    <property type="term" value="F:DNA binding"/>
    <property type="evidence" value="ECO:0007669"/>
    <property type="project" value="InterPro"/>
</dbReference>
<keyword evidence="1" id="KW-0808">Transferase</keyword>
<name>A0A3R8KYQ0_9FIRM</name>
<keyword evidence="6" id="KW-1185">Reference proteome</keyword>
<dbReference type="Gene3D" id="1.10.260.40">
    <property type="entry name" value="lambda repressor-like DNA-binding domains"/>
    <property type="match status" value="1"/>
</dbReference>
<dbReference type="SUPFAM" id="SSF47413">
    <property type="entry name" value="lambda repressor-like DNA-binding domains"/>
    <property type="match status" value="1"/>
</dbReference>
<dbReference type="GO" id="GO:0008879">
    <property type="term" value="F:glucose-1-phosphate thymidylyltransferase activity"/>
    <property type="evidence" value="ECO:0007669"/>
    <property type="project" value="InterPro"/>
</dbReference>
<evidence type="ECO:0000256" key="3">
    <source>
        <dbReference type="ARBA" id="ARBA00022842"/>
    </source>
</evidence>
<dbReference type="CDD" id="cd00093">
    <property type="entry name" value="HTH_XRE"/>
    <property type="match status" value="1"/>
</dbReference>
<dbReference type="SUPFAM" id="SSF53448">
    <property type="entry name" value="Nucleotide-diphospho-sugar transferases"/>
    <property type="match status" value="1"/>
</dbReference>
<keyword evidence="2" id="KW-0548">Nucleotidyltransferase</keyword>
<feature type="domain" description="HTH cro/C1-type" evidence="4">
    <location>
        <begin position="10"/>
        <end position="64"/>
    </location>
</feature>
<dbReference type="InterPro" id="IPR001387">
    <property type="entry name" value="Cro/C1-type_HTH"/>
</dbReference>
<comment type="caution">
    <text evidence="5">The sequence shown here is derived from an EMBL/GenBank/DDBJ whole genome shotgun (WGS) entry which is preliminary data.</text>
</comment>
<dbReference type="SMART" id="SM00530">
    <property type="entry name" value="HTH_XRE"/>
    <property type="match status" value="1"/>
</dbReference>
<reference evidence="5" key="1">
    <citation type="submission" date="2018-10" db="EMBL/GenBank/DDBJ databases">
        <title>Schaedlerella arabinophila gen. nov. sp. nov., isolated from the mouse intestinal tract and comparative analysis with the genome of the closely related altered Schaedler flora strain ASF502.</title>
        <authorList>
            <person name="Miyake S."/>
            <person name="Soh M."/>
            <person name="Seedorf H."/>
        </authorList>
    </citation>
    <scope>NUCLEOTIDE SEQUENCE [LARGE SCALE GENOMIC DNA]</scope>
    <source>
        <strain evidence="5">DSM 106076</strain>
    </source>
</reference>
<dbReference type="InterPro" id="IPR010982">
    <property type="entry name" value="Lambda_DNA-bd_dom_sf"/>
</dbReference>
<dbReference type="PANTHER" id="PTHR43532">
    <property type="entry name" value="GLUCOSE-1-PHOSPHATE THYMIDYLYLTRANSFERASE"/>
    <property type="match status" value="1"/>
</dbReference>
<dbReference type="Gene3D" id="3.90.550.10">
    <property type="entry name" value="Spore Coat Polysaccharide Biosynthesis Protein SpsA, Chain A"/>
    <property type="match status" value="1"/>
</dbReference>
<organism evidence="5 6">
    <name type="scientific">Schaedlerella arabinosiphila</name>
    <dbReference type="NCBI Taxonomy" id="2044587"/>
    <lineage>
        <taxon>Bacteria</taxon>
        <taxon>Bacillati</taxon>
        <taxon>Bacillota</taxon>
        <taxon>Clostridia</taxon>
        <taxon>Lachnospirales</taxon>
        <taxon>Lachnospiraceae</taxon>
        <taxon>Schaedlerella</taxon>
    </lineage>
</organism>
<dbReference type="Proteomes" id="UP000274920">
    <property type="component" value="Unassembled WGS sequence"/>
</dbReference>
<dbReference type="Pfam" id="PF01381">
    <property type="entry name" value="HTH_3"/>
    <property type="match status" value="1"/>
</dbReference>
<proteinExistence type="predicted"/>
<dbReference type="InterPro" id="IPR029044">
    <property type="entry name" value="Nucleotide-diphossugar_trans"/>
</dbReference>
<evidence type="ECO:0000259" key="4">
    <source>
        <dbReference type="PROSITE" id="PS50943"/>
    </source>
</evidence>
<dbReference type="PROSITE" id="PS50943">
    <property type="entry name" value="HTH_CROC1"/>
    <property type="match status" value="1"/>
</dbReference>
<accession>A0A3R8KYQ0</accession>
<keyword evidence="3" id="KW-0460">Magnesium</keyword>
<dbReference type="PANTHER" id="PTHR43532:SF1">
    <property type="entry name" value="GLUCOSE-1-PHOSPHATE THYMIDYLYLTRANSFERASE 1"/>
    <property type="match status" value="1"/>
</dbReference>
<gene>
    <name evidence="5" type="ORF">EBB54_27580</name>
</gene>
<evidence type="ECO:0000256" key="2">
    <source>
        <dbReference type="ARBA" id="ARBA00022695"/>
    </source>
</evidence>
<dbReference type="AlphaFoldDB" id="A0A3R8KYQ0"/>
<protein>
    <submittedName>
        <fullName evidence="5">Helix-turn-helix domain-containing protein</fullName>
    </submittedName>
</protein>
<dbReference type="EMBL" id="RHJS01000002">
    <property type="protein sequence ID" value="RRK34680.1"/>
    <property type="molecule type" value="Genomic_DNA"/>
</dbReference>
<evidence type="ECO:0000313" key="5">
    <source>
        <dbReference type="EMBL" id="RRK34680.1"/>
    </source>
</evidence>